<sequence length="60" mass="6001">MAVGGELERGPGNAEYSDPAVAIHQHTDRGSVPGFGGLIDRDATVPGVAALGALFALAQV</sequence>
<reference evidence="1 2" key="1">
    <citation type="submission" date="2020-08" db="EMBL/GenBank/DDBJ databases">
        <title>Genomic Encyclopedia of Archaeal and Bacterial Type Strains, Phase II (KMG-II): from individual species to whole genera.</title>
        <authorList>
            <person name="Goeker M."/>
        </authorList>
    </citation>
    <scope>NUCLEOTIDE SEQUENCE [LARGE SCALE GENOMIC DNA]</scope>
    <source>
        <strain evidence="1 2">DSM 43850</strain>
    </source>
</reference>
<proteinExistence type="predicted"/>
<name>A0ABR6BC81_9PSEU</name>
<protein>
    <submittedName>
        <fullName evidence="1">GH25 family lysozyme M1 (1,4-beta-N-acetylmuramidase)</fullName>
    </submittedName>
</protein>
<keyword evidence="2" id="KW-1185">Reference proteome</keyword>
<comment type="caution">
    <text evidence="1">The sequence shown here is derived from an EMBL/GenBank/DDBJ whole genome shotgun (WGS) entry which is preliminary data.</text>
</comment>
<dbReference type="EMBL" id="JACJID010000001">
    <property type="protein sequence ID" value="MBA8924447.1"/>
    <property type="molecule type" value="Genomic_DNA"/>
</dbReference>
<dbReference type="Proteomes" id="UP000517916">
    <property type="component" value="Unassembled WGS sequence"/>
</dbReference>
<accession>A0ABR6BC81</accession>
<evidence type="ECO:0000313" key="2">
    <source>
        <dbReference type="Proteomes" id="UP000517916"/>
    </source>
</evidence>
<organism evidence="1 2">
    <name type="scientific">Kutzneria viridogrisea</name>
    <dbReference type="NCBI Taxonomy" id="47990"/>
    <lineage>
        <taxon>Bacteria</taxon>
        <taxon>Bacillati</taxon>
        <taxon>Actinomycetota</taxon>
        <taxon>Actinomycetes</taxon>
        <taxon>Pseudonocardiales</taxon>
        <taxon>Pseudonocardiaceae</taxon>
        <taxon>Kutzneria</taxon>
    </lineage>
</organism>
<gene>
    <name evidence="1" type="ORF">BC739_001644</name>
</gene>
<evidence type="ECO:0000313" key="1">
    <source>
        <dbReference type="EMBL" id="MBA8924447.1"/>
    </source>
</evidence>
<dbReference type="RefSeq" id="WP_182836763.1">
    <property type="nucleotide sequence ID" value="NZ_BAAABQ010000021.1"/>
</dbReference>